<dbReference type="AlphaFoldDB" id="A0A915IZ67"/>
<name>A0A915IZ67_ROMCU</name>
<dbReference type="WBParaSite" id="nRc.2.0.1.t18731-RA">
    <property type="protein sequence ID" value="nRc.2.0.1.t18731-RA"/>
    <property type="gene ID" value="nRc.2.0.1.g18731"/>
</dbReference>
<proteinExistence type="predicted"/>
<evidence type="ECO:0000313" key="2">
    <source>
        <dbReference type="WBParaSite" id="nRc.2.0.1.t18731-RA"/>
    </source>
</evidence>
<sequence>KNRNFVSDFEYFPQIYEKKNEKSTFKICIFQGKNGQILVIFLKFGKCYKNLVKIEILCQILFSTKFLEKSEKSTFKICIFQAENVKNEEKLSSKKKIENSHSLKTNQIFCENGGNLEKKAQNLSRFDGQTISV</sequence>
<keyword evidence="1" id="KW-1185">Reference proteome</keyword>
<reference evidence="2" key="1">
    <citation type="submission" date="2022-11" db="UniProtKB">
        <authorList>
            <consortium name="WormBaseParasite"/>
        </authorList>
    </citation>
    <scope>IDENTIFICATION</scope>
</reference>
<evidence type="ECO:0000313" key="1">
    <source>
        <dbReference type="Proteomes" id="UP000887565"/>
    </source>
</evidence>
<accession>A0A915IZ67</accession>
<dbReference type="Proteomes" id="UP000887565">
    <property type="component" value="Unplaced"/>
</dbReference>
<organism evidence="1 2">
    <name type="scientific">Romanomermis culicivorax</name>
    <name type="common">Nematode worm</name>
    <dbReference type="NCBI Taxonomy" id="13658"/>
    <lineage>
        <taxon>Eukaryota</taxon>
        <taxon>Metazoa</taxon>
        <taxon>Ecdysozoa</taxon>
        <taxon>Nematoda</taxon>
        <taxon>Enoplea</taxon>
        <taxon>Dorylaimia</taxon>
        <taxon>Mermithida</taxon>
        <taxon>Mermithoidea</taxon>
        <taxon>Mermithidae</taxon>
        <taxon>Romanomermis</taxon>
    </lineage>
</organism>
<protein>
    <submittedName>
        <fullName evidence="2">Uncharacterized protein</fullName>
    </submittedName>
</protein>